<dbReference type="NCBIfam" id="NF010478">
    <property type="entry name" value="PRK13903.1"/>
    <property type="match status" value="1"/>
</dbReference>
<evidence type="ECO:0000256" key="2">
    <source>
        <dbReference type="ARBA" id="ARBA00003921"/>
    </source>
</evidence>
<sequence length="379" mass="39178">MSRADDRPNPPVVLSDYTTLGLGGPAKTFVSASLDDTLTAAVRSADAAREPVLVIGGGSNLVIADAGFDGTVIHVNTRGVSYAPVRDAADSVDVTVAAGEDWDDVVAATIAEGLAGLECLSGIPGRVGGTPVQNVGAYGHEVAEVITQVRVYDRQEGQIRIIPNEFCTFAYRTSLFKSGRPESLISWPDGPSGQIPPQPRHVVLDVTFRLARQSLSTPVKYAELAAELGVAMGEQAGADEVRSAVLKIRARKGMVLNPGDPDTRSAGSFFTNPVISAGEFARVETAAAALGAGPVPRFAAGDGFVKVPAAWLIEHSGFAKGYGAPASARVSSKHTLALINAGDATTADLVALAREIVSGVRAAYGVTLTPEPILIGVAL</sequence>
<proteinExistence type="inferred from homology"/>
<dbReference type="Gene3D" id="3.30.465.10">
    <property type="match status" value="1"/>
</dbReference>
<evidence type="ECO:0000256" key="1">
    <source>
        <dbReference type="ARBA" id="ARBA00001974"/>
    </source>
</evidence>
<evidence type="ECO:0000256" key="3">
    <source>
        <dbReference type="ARBA" id="ARBA00004496"/>
    </source>
</evidence>
<comment type="subcellular location">
    <subcellularLocation>
        <location evidence="3 17">Cytoplasm</location>
    </subcellularLocation>
</comment>
<dbReference type="InterPro" id="IPR016166">
    <property type="entry name" value="FAD-bd_PCMH"/>
</dbReference>
<organism evidence="19 20">
    <name type="scientific">Trebonia kvetii</name>
    <dbReference type="NCBI Taxonomy" id="2480626"/>
    <lineage>
        <taxon>Bacteria</taxon>
        <taxon>Bacillati</taxon>
        <taxon>Actinomycetota</taxon>
        <taxon>Actinomycetes</taxon>
        <taxon>Streptosporangiales</taxon>
        <taxon>Treboniaceae</taxon>
        <taxon>Trebonia</taxon>
    </lineage>
</organism>
<dbReference type="GO" id="GO:0071949">
    <property type="term" value="F:FAD binding"/>
    <property type="evidence" value="ECO:0007669"/>
    <property type="project" value="InterPro"/>
</dbReference>
<feature type="active site" evidence="17">
    <location>
        <position position="172"/>
    </location>
</feature>
<protein>
    <recommendedName>
        <fullName evidence="17">UDP-N-acetylenolpyruvoylglucosamine reductase</fullName>
        <ecNumber evidence="17">1.3.1.98</ecNumber>
    </recommendedName>
    <alternativeName>
        <fullName evidence="17">UDP-N-acetylmuramate dehydrogenase</fullName>
    </alternativeName>
</protein>
<dbReference type="PANTHER" id="PTHR21071:SF4">
    <property type="entry name" value="UDP-N-ACETYLENOLPYRUVOYLGLUCOSAMINE REDUCTASE"/>
    <property type="match status" value="1"/>
</dbReference>
<dbReference type="GO" id="GO:0071555">
    <property type="term" value="P:cell wall organization"/>
    <property type="evidence" value="ECO:0007669"/>
    <property type="project" value="UniProtKB-KW"/>
</dbReference>
<dbReference type="EC" id="1.3.1.98" evidence="17"/>
<evidence type="ECO:0000256" key="4">
    <source>
        <dbReference type="ARBA" id="ARBA00004752"/>
    </source>
</evidence>
<feature type="active site" evidence="17">
    <location>
        <position position="371"/>
    </location>
</feature>
<dbReference type="SUPFAM" id="SSF56176">
    <property type="entry name" value="FAD-binding/transporter-associated domain-like"/>
    <property type="match status" value="1"/>
</dbReference>
<keyword evidence="6 17" id="KW-0963">Cytoplasm</keyword>
<dbReference type="OrthoDB" id="9804753at2"/>
<keyword evidence="9 17" id="KW-0274">FAD</keyword>
<dbReference type="RefSeq" id="WP_145852164.1">
    <property type="nucleotide sequence ID" value="NZ_RPFW01000001.1"/>
</dbReference>
<evidence type="ECO:0000256" key="8">
    <source>
        <dbReference type="ARBA" id="ARBA00022630"/>
    </source>
</evidence>
<dbReference type="InterPro" id="IPR006094">
    <property type="entry name" value="Oxid_FAD_bind_N"/>
</dbReference>
<comment type="caution">
    <text evidence="19">The sequence shown here is derived from an EMBL/GenBank/DDBJ whole genome shotgun (WGS) entry which is preliminary data.</text>
</comment>
<keyword evidence="14 17" id="KW-0131">Cell cycle</keyword>
<gene>
    <name evidence="17" type="primary">murB</name>
    <name evidence="19" type="ORF">EAS64_08565</name>
</gene>
<dbReference type="InterPro" id="IPR011601">
    <property type="entry name" value="MurB_C"/>
</dbReference>
<keyword evidence="20" id="KW-1185">Reference proteome</keyword>
<evidence type="ECO:0000256" key="9">
    <source>
        <dbReference type="ARBA" id="ARBA00022827"/>
    </source>
</evidence>
<evidence type="ECO:0000256" key="17">
    <source>
        <dbReference type="HAMAP-Rule" id="MF_00037"/>
    </source>
</evidence>
<name>A0A6P2CAD6_9ACTN</name>
<dbReference type="GO" id="GO:0005829">
    <property type="term" value="C:cytosol"/>
    <property type="evidence" value="ECO:0007669"/>
    <property type="project" value="TreeGrafter"/>
</dbReference>
<evidence type="ECO:0000256" key="16">
    <source>
        <dbReference type="ARBA" id="ARBA00048914"/>
    </source>
</evidence>
<evidence type="ECO:0000256" key="14">
    <source>
        <dbReference type="ARBA" id="ARBA00023306"/>
    </source>
</evidence>
<evidence type="ECO:0000256" key="12">
    <source>
        <dbReference type="ARBA" id="ARBA00022984"/>
    </source>
</evidence>
<dbReference type="AlphaFoldDB" id="A0A6P2CAD6"/>
<dbReference type="InterPro" id="IPR036318">
    <property type="entry name" value="FAD-bd_PCMH-like_sf"/>
</dbReference>
<dbReference type="GO" id="GO:0008360">
    <property type="term" value="P:regulation of cell shape"/>
    <property type="evidence" value="ECO:0007669"/>
    <property type="project" value="UniProtKB-KW"/>
</dbReference>
<dbReference type="NCBIfam" id="TIGR00179">
    <property type="entry name" value="murB"/>
    <property type="match status" value="1"/>
</dbReference>
<feature type="active site" description="Proton donor" evidence="17">
    <location>
        <position position="268"/>
    </location>
</feature>
<comment type="function">
    <text evidence="2 17">Cell wall formation.</text>
</comment>
<keyword evidence="7 17" id="KW-0132">Cell division</keyword>
<dbReference type="InterPro" id="IPR003170">
    <property type="entry name" value="MurB"/>
</dbReference>
<dbReference type="InterPro" id="IPR016167">
    <property type="entry name" value="FAD-bd_PCMH_sub1"/>
</dbReference>
<dbReference type="GO" id="GO:0008762">
    <property type="term" value="F:UDP-N-acetylmuramate dehydrogenase activity"/>
    <property type="evidence" value="ECO:0007669"/>
    <property type="project" value="UniProtKB-UniRule"/>
</dbReference>
<comment type="catalytic activity">
    <reaction evidence="16 17">
        <text>UDP-N-acetyl-alpha-D-muramate + NADP(+) = UDP-N-acetyl-3-O-(1-carboxyvinyl)-alpha-D-glucosamine + NADPH + H(+)</text>
        <dbReference type="Rhea" id="RHEA:12248"/>
        <dbReference type="ChEBI" id="CHEBI:15378"/>
        <dbReference type="ChEBI" id="CHEBI:57783"/>
        <dbReference type="ChEBI" id="CHEBI:58349"/>
        <dbReference type="ChEBI" id="CHEBI:68483"/>
        <dbReference type="ChEBI" id="CHEBI:70757"/>
        <dbReference type="EC" id="1.3.1.98"/>
    </reaction>
</comment>
<keyword evidence="12 17" id="KW-0573">Peptidoglycan synthesis</keyword>
<accession>A0A6P2CAD6</accession>
<keyword evidence="10 17" id="KW-0521">NADP</keyword>
<dbReference type="GO" id="GO:0009252">
    <property type="term" value="P:peptidoglycan biosynthetic process"/>
    <property type="evidence" value="ECO:0007669"/>
    <property type="project" value="UniProtKB-UniRule"/>
</dbReference>
<evidence type="ECO:0000313" key="20">
    <source>
        <dbReference type="Proteomes" id="UP000460272"/>
    </source>
</evidence>
<evidence type="ECO:0000313" key="19">
    <source>
        <dbReference type="EMBL" id="TVZ07326.1"/>
    </source>
</evidence>
<evidence type="ECO:0000256" key="6">
    <source>
        <dbReference type="ARBA" id="ARBA00022490"/>
    </source>
</evidence>
<reference evidence="19 20" key="1">
    <citation type="submission" date="2018-11" db="EMBL/GenBank/DDBJ databases">
        <title>Trebonia kvetii gen.nov., sp.nov., a novel acidophilic actinobacterium, and proposal of the new actinobacterial family Treboniaceae fam. nov.</title>
        <authorList>
            <person name="Rapoport D."/>
            <person name="Sagova-Mareckova M."/>
            <person name="Sedlacek I."/>
            <person name="Provaznik J."/>
            <person name="Kralova S."/>
            <person name="Pavlinic D."/>
            <person name="Benes V."/>
            <person name="Kopecky J."/>
        </authorList>
    </citation>
    <scope>NUCLEOTIDE SEQUENCE [LARGE SCALE GENOMIC DNA]</scope>
    <source>
        <strain evidence="19 20">15Tr583</strain>
    </source>
</reference>
<evidence type="ECO:0000256" key="7">
    <source>
        <dbReference type="ARBA" id="ARBA00022618"/>
    </source>
</evidence>
<evidence type="ECO:0000256" key="5">
    <source>
        <dbReference type="ARBA" id="ARBA00010485"/>
    </source>
</evidence>
<comment type="pathway">
    <text evidence="4 17">Cell wall biogenesis; peptidoglycan biosynthesis.</text>
</comment>
<dbReference type="SUPFAM" id="SSF56194">
    <property type="entry name" value="Uridine diphospho-N-Acetylenolpyruvylglucosamine reductase, MurB, C-terminal domain"/>
    <property type="match status" value="1"/>
</dbReference>
<keyword evidence="11 17" id="KW-0133">Cell shape</keyword>
<comment type="cofactor">
    <cofactor evidence="1 17">
        <name>FAD</name>
        <dbReference type="ChEBI" id="CHEBI:57692"/>
    </cofactor>
</comment>
<evidence type="ECO:0000256" key="15">
    <source>
        <dbReference type="ARBA" id="ARBA00023316"/>
    </source>
</evidence>
<dbReference type="UniPathway" id="UPA00219"/>
<evidence type="ECO:0000256" key="10">
    <source>
        <dbReference type="ARBA" id="ARBA00022857"/>
    </source>
</evidence>
<dbReference type="Gene3D" id="3.30.43.10">
    <property type="entry name" value="Uridine Diphospho-n-acetylenolpyruvylglucosamine Reductase, domain 2"/>
    <property type="match status" value="1"/>
</dbReference>
<comment type="similarity">
    <text evidence="5 17">Belongs to the MurB family.</text>
</comment>
<dbReference type="EMBL" id="RPFW01000001">
    <property type="protein sequence ID" value="TVZ07326.1"/>
    <property type="molecule type" value="Genomic_DNA"/>
</dbReference>
<keyword evidence="15 17" id="KW-0961">Cell wall biogenesis/degradation</keyword>
<dbReference type="HAMAP" id="MF_00037">
    <property type="entry name" value="MurB"/>
    <property type="match status" value="1"/>
</dbReference>
<dbReference type="Pfam" id="PF01565">
    <property type="entry name" value="FAD_binding_4"/>
    <property type="match status" value="1"/>
</dbReference>
<evidence type="ECO:0000256" key="13">
    <source>
        <dbReference type="ARBA" id="ARBA00023002"/>
    </source>
</evidence>
<dbReference type="GO" id="GO:0051301">
    <property type="term" value="P:cell division"/>
    <property type="evidence" value="ECO:0007669"/>
    <property type="project" value="UniProtKB-KW"/>
</dbReference>
<dbReference type="Proteomes" id="UP000460272">
    <property type="component" value="Unassembled WGS sequence"/>
</dbReference>
<feature type="domain" description="FAD-binding PCMH-type" evidence="18">
    <location>
        <begin position="22"/>
        <end position="213"/>
    </location>
</feature>
<dbReference type="InterPro" id="IPR036635">
    <property type="entry name" value="MurB_C_sf"/>
</dbReference>
<dbReference type="PROSITE" id="PS51387">
    <property type="entry name" value="FAD_PCMH"/>
    <property type="match status" value="1"/>
</dbReference>
<dbReference type="InterPro" id="IPR016169">
    <property type="entry name" value="FAD-bd_PCMH_sub2"/>
</dbReference>
<evidence type="ECO:0000259" key="18">
    <source>
        <dbReference type="PROSITE" id="PS51387"/>
    </source>
</evidence>
<dbReference type="Pfam" id="PF02873">
    <property type="entry name" value="MurB_C"/>
    <property type="match status" value="1"/>
</dbReference>
<evidence type="ECO:0000256" key="11">
    <source>
        <dbReference type="ARBA" id="ARBA00022960"/>
    </source>
</evidence>
<keyword evidence="8 17" id="KW-0285">Flavoprotein</keyword>
<dbReference type="Gene3D" id="3.90.78.10">
    <property type="entry name" value="UDP-N-acetylenolpyruvoylglucosamine reductase, C-terminal domain"/>
    <property type="match status" value="1"/>
</dbReference>
<keyword evidence="13 17" id="KW-0560">Oxidoreductase</keyword>
<dbReference type="PANTHER" id="PTHR21071">
    <property type="entry name" value="UDP-N-ACETYLENOLPYRUVOYLGLUCOSAMINE REDUCTASE"/>
    <property type="match status" value="1"/>
</dbReference>